<dbReference type="EMBL" id="JAGGKQ010000001">
    <property type="protein sequence ID" value="MBP1921199.1"/>
    <property type="molecule type" value="Genomic_DNA"/>
</dbReference>
<dbReference type="GO" id="GO:0043831">
    <property type="term" value="F:thiosulfate dehydrogenase (quinone) activity"/>
    <property type="evidence" value="ECO:0007669"/>
    <property type="project" value="UniProtKB-EC"/>
</dbReference>
<protein>
    <submittedName>
        <fullName evidence="2">Thiosulfate dehydrogenase [quinone] large subunit</fullName>
        <ecNumber evidence="2">1.8.5.2</ecNumber>
    </submittedName>
</protein>
<dbReference type="AlphaFoldDB" id="A0A8T4GBT4"/>
<dbReference type="OrthoDB" id="199518at2157"/>
<feature type="transmembrane region" description="Helical" evidence="1">
    <location>
        <begin position="135"/>
        <end position="157"/>
    </location>
</feature>
<organism evidence="2 3">
    <name type="scientific">Halorubrum alkaliphilum</name>
    <dbReference type="NCBI Taxonomy" id="261290"/>
    <lineage>
        <taxon>Archaea</taxon>
        <taxon>Methanobacteriati</taxon>
        <taxon>Methanobacteriota</taxon>
        <taxon>Stenosarchaea group</taxon>
        <taxon>Halobacteria</taxon>
        <taxon>Halobacteriales</taxon>
        <taxon>Haloferacaceae</taxon>
        <taxon>Halorubrum</taxon>
    </lineage>
</organism>
<keyword evidence="2" id="KW-0560">Oxidoreductase</keyword>
<reference evidence="2" key="1">
    <citation type="submission" date="2021-03" db="EMBL/GenBank/DDBJ databases">
        <title>Genomic Encyclopedia of Type Strains, Phase IV (KMG-IV): sequencing the most valuable type-strain genomes for metagenomic binning, comparative biology and taxonomic classification.</title>
        <authorList>
            <person name="Goeker M."/>
        </authorList>
    </citation>
    <scope>NUCLEOTIDE SEQUENCE</scope>
    <source>
        <strain evidence="2">DSM 23564</strain>
    </source>
</reference>
<keyword evidence="3" id="KW-1185">Reference proteome</keyword>
<keyword evidence="1" id="KW-0472">Membrane</keyword>
<feature type="transmembrane region" description="Helical" evidence="1">
    <location>
        <begin position="63"/>
        <end position="81"/>
    </location>
</feature>
<accession>A0A8T4GBT4</accession>
<gene>
    <name evidence="2" type="ORF">J2751_000182</name>
</gene>
<dbReference type="RefSeq" id="WP_209482578.1">
    <property type="nucleotide sequence ID" value="NZ_JAGGKQ010000001.1"/>
</dbReference>
<name>A0A8T4GBT4_9EURY</name>
<dbReference type="Proteomes" id="UP000823588">
    <property type="component" value="Unassembled WGS sequence"/>
</dbReference>
<evidence type="ECO:0000256" key="1">
    <source>
        <dbReference type="SAM" id="Phobius"/>
    </source>
</evidence>
<keyword evidence="1" id="KW-0812">Transmembrane</keyword>
<evidence type="ECO:0000313" key="3">
    <source>
        <dbReference type="Proteomes" id="UP000823588"/>
    </source>
</evidence>
<comment type="caution">
    <text evidence="2">The sequence shown here is derived from an EMBL/GenBank/DDBJ whole genome shotgun (WGS) entry which is preliminary data.</text>
</comment>
<feature type="transmembrane region" description="Helical" evidence="1">
    <location>
        <begin position="93"/>
        <end position="115"/>
    </location>
</feature>
<keyword evidence="1" id="KW-1133">Transmembrane helix</keyword>
<evidence type="ECO:0000313" key="2">
    <source>
        <dbReference type="EMBL" id="MBP1921199.1"/>
    </source>
</evidence>
<proteinExistence type="predicted"/>
<dbReference type="EC" id="1.8.5.2" evidence="2"/>
<sequence length="189" mass="19783">MSTKSRNEFGGEFGGVTLLGKAHSLSALFIVMLRGLIGGMILFAGLGKFAAVPGGEAFDASGYLVHGVDAASPVSGIYAAMGQTAWFVEMVNVIVPVTQVLIGVALIAGAFVRLAALGGAMQMMMFYLGGWEGEFLALFDSTLIYAFVFLTVAAFGAGRILGLDGYIENIEVGGEPLVERFPIARYLLG</sequence>
<feature type="transmembrane region" description="Helical" evidence="1">
    <location>
        <begin position="27"/>
        <end position="51"/>
    </location>
</feature>